<feature type="domain" description="EamA" evidence="8">
    <location>
        <begin position="177"/>
        <end position="309"/>
    </location>
</feature>
<feature type="transmembrane region" description="Helical" evidence="7">
    <location>
        <begin position="151"/>
        <end position="170"/>
    </location>
</feature>
<keyword evidence="4 7" id="KW-1133">Transmembrane helix</keyword>
<comment type="similarity">
    <text evidence="2">Belongs to the EamA transporter family.</text>
</comment>
<dbReference type="RefSeq" id="WP_358352317.1">
    <property type="nucleotide sequence ID" value="NZ_JBEZFP010000021.1"/>
</dbReference>
<comment type="subcellular location">
    <subcellularLocation>
        <location evidence="1">Membrane</location>
        <topology evidence="1">Multi-pass membrane protein</topology>
    </subcellularLocation>
</comment>
<dbReference type="PANTHER" id="PTHR32322">
    <property type="entry name" value="INNER MEMBRANE TRANSPORTER"/>
    <property type="match status" value="1"/>
</dbReference>
<feature type="transmembrane region" description="Helical" evidence="7">
    <location>
        <begin position="176"/>
        <end position="197"/>
    </location>
</feature>
<dbReference type="InterPro" id="IPR050638">
    <property type="entry name" value="AA-Vitamin_Transporters"/>
</dbReference>
<evidence type="ECO:0000256" key="1">
    <source>
        <dbReference type="ARBA" id="ARBA00004141"/>
    </source>
</evidence>
<dbReference type="Proteomes" id="UP001551482">
    <property type="component" value="Unassembled WGS sequence"/>
</dbReference>
<name>A0ABV3DE36_9ACTN</name>
<protein>
    <submittedName>
        <fullName evidence="9">DMT family transporter</fullName>
    </submittedName>
</protein>
<reference evidence="9 10" key="1">
    <citation type="submission" date="2024-06" db="EMBL/GenBank/DDBJ databases">
        <title>The Natural Products Discovery Center: Release of the First 8490 Sequenced Strains for Exploring Actinobacteria Biosynthetic Diversity.</title>
        <authorList>
            <person name="Kalkreuter E."/>
            <person name="Kautsar S.A."/>
            <person name="Yang D."/>
            <person name="Bader C.D."/>
            <person name="Teijaro C.N."/>
            <person name="Fluegel L."/>
            <person name="Davis C.M."/>
            <person name="Simpson J.R."/>
            <person name="Lauterbach L."/>
            <person name="Steele A.D."/>
            <person name="Gui C."/>
            <person name="Meng S."/>
            <person name="Li G."/>
            <person name="Viehrig K."/>
            <person name="Ye F."/>
            <person name="Su P."/>
            <person name="Kiefer A.F."/>
            <person name="Nichols A."/>
            <person name="Cepeda A.J."/>
            <person name="Yan W."/>
            <person name="Fan B."/>
            <person name="Jiang Y."/>
            <person name="Adhikari A."/>
            <person name="Zheng C.-J."/>
            <person name="Schuster L."/>
            <person name="Cowan T.M."/>
            <person name="Smanski M.J."/>
            <person name="Chevrette M.G."/>
            <person name="De Carvalho L.P.S."/>
            <person name="Shen B."/>
        </authorList>
    </citation>
    <scope>NUCLEOTIDE SEQUENCE [LARGE SCALE GENOMIC DNA]</scope>
    <source>
        <strain evidence="9 10">NPDC048946</strain>
    </source>
</reference>
<dbReference type="EMBL" id="JBEZFP010000021">
    <property type="protein sequence ID" value="MEU8134006.1"/>
    <property type="molecule type" value="Genomic_DNA"/>
</dbReference>
<evidence type="ECO:0000313" key="10">
    <source>
        <dbReference type="Proteomes" id="UP001551482"/>
    </source>
</evidence>
<keyword evidence="3 7" id="KW-0812">Transmembrane</keyword>
<keyword evidence="5 7" id="KW-0472">Membrane</keyword>
<organism evidence="9 10">
    <name type="scientific">Streptodolium elevatio</name>
    <dbReference type="NCBI Taxonomy" id="3157996"/>
    <lineage>
        <taxon>Bacteria</taxon>
        <taxon>Bacillati</taxon>
        <taxon>Actinomycetota</taxon>
        <taxon>Actinomycetes</taxon>
        <taxon>Kitasatosporales</taxon>
        <taxon>Streptomycetaceae</taxon>
        <taxon>Streptodolium</taxon>
    </lineage>
</organism>
<feature type="transmembrane region" description="Helical" evidence="7">
    <location>
        <begin position="97"/>
        <end position="116"/>
    </location>
</feature>
<dbReference type="SUPFAM" id="SSF103481">
    <property type="entry name" value="Multidrug resistance efflux transporter EmrE"/>
    <property type="match status" value="1"/>
</dbReference>
<feature type="region of interest" description="Disordered" evidence="6">
    <location>
        <begin position="1"/>
        <end position="20"/>
    </location>
</feature>
<evidence type="ECO:0000259" key="8">
    <source>
        <dbReference type="Pfam" id="PF00892"/>
    </source>
</evidence>
<evidence type="ECO:0000256" key="2">
    <source>
        <dbReference type="ARBA" id="ARBA00007362"/>
    </source>
</evidence>
<gene>
    <name evidence="9" type="ORF">AB0C36_10890</name>
</gene>
<evidence type="ECO:0000313" key="9">
    <source>
        <dbReference type="EMBL" id="MEU8134006.1"/>
    </source>
</evidence>
<feature type="transmembrane region" description="Helical" evidence="7">
    <location>
        <begin position="293"/>
        <end position="310"/>
    </location>
</feature>
<feature type="transmembrane region" description="Helical" evidence="7">
    <location>
        <begin position="209"/>
        <end position="233"/>
    </location>
</feature>
<accession>A0ABV3DE36</accession>
<evidence type="ECO:0000256" key="6">
    <source>
        <dbReference type="SAM" id="MobiDB-lite"/>
    </source>
</evidence>
<dbReference type="PANTHER" id="PTHR32322:SF2">
    <property type="entry name" value="EAMA DOMAIN-CONTAINING PROTEIN"/>
    <property type="match status" value="1"/>
</dbReference>
<dbReference type="InterPro" id="IPR000620">
    <property type="entry name" value="EamA_dom"/>
</dbReference>
<proteinExistence type="inferred from homology"/>
<dbReference type="InterPro" id="IPR037185">
    <property type="entry name" value="EmrE-like"/>
</dbReference>
<evidence type="ECO:0000256" key="3">
    <source>
        <dbReference type="ARBA" id="ARBA00022692"/>
    </source>
</evidence>
<feature type="transmembrane region" description="Helical" evidence="7">
    <location>
        <begin position="265"/>
        <end position="287"/>
    </location>
</feature>
<feature type="transmembrane region" description="Helical" evidence="7">
    <location>
        <begin position="62"/>
        <end position="85"/>
    </location>
</feature>
<keyword evidence="10" id="KW-1185">Reference proteome</keyword>
<feature type="transmembrane region" description="Helical" evidence="7">
    <location>
        <begin position="122"/>
        <end position="139"/>
    </location>
</feature>
<sequence>MSTQPSMRPSAQQSSSTPLSATRERRAAARAFVRGPLPILAACLLWGSTGTAASFAPRGANSAAVGCAGLVFGGLLLFVTTRGCVALVRAASGRDRLALLVGAAAVAAYPLTFYPAVSRTGVAVATVVALGSAPVFAGLVERASFGIRRRLATAAAVAGCALLVVGQESGGVRADALGVGLALVAGLAYAVYASVGARMITRGHAARPALAVMFAVAAAAVAPLVVAEGWWLADVRGTAVALHLAVLTTCVAYTLFGLGLRHTTAVVATSLTLAEPAAAAVLAVVVLGEQLTAISWAGLAVVGAALGVMSRG</sequence>
<comment type="caution">
    <text evidence="9">The sequence shown here is derived from an EMBL/GenBank/DDBJ whole genome shotgun (WGS) entry which is preliminary data.</text>
</comment>
<evidence type="ECO:0000256" key="5">
    <source>
        <dbReference type="ARBA" id="ARBA00023136"/>
    </source>
</evidence>
<dbReference type="Pfam" id="PF00892">
    <property type="entry name" value="EamA"/>
    <property type="match status" value="1"/>
</dbReference>
<evidence type="ECO:0000256" key="4">
    <source>
        <dbReference type="ARBA" id="ARBA00022989"/>
    </source>
</evidence>
<feature type="transmembrane region" description="Helical" evidence="7">
    <location>
        <begin position="239"/>
        <end position="258"/>
    </location>
</feature>
<evidence type="ECO:0000256" key="7">
    <source>
        <dbReference type="SAM" id="Phobius"/>
    </source>
</evidence>